<dbReference type="GO" id="GO:0016887">
    <property type="term" value="F:ATP hydrolysis activity"/>
    <property type="evidence" value="ECO:0007669"/>
    <property type="project" value="InterPro"/>
</dbReference>
<dbReference type="SMART" id="SM00382">
    <property type="entry name" value="AAA"/>
    <property type="match status" value="1"/>
</dbReference>
<evidence type="ECO:0000259" key="5">
    <source>
        <dbReference type="PROSITE" id="PS50893"/>
    </source>
</evidence>
<dbReference type="AlphaFoldDB" id="A0A2T4Z504"/>
<protein>
    <submittedName>
        <fullName evidence="6">Zinc transport system ATP-binding protein</fullName>
    </submittedName>
</protein>
<keyword evidence="3" id="KW-0547">Nucleotide-binding</keyword>
<sequence length="276" mass="30520">MEGRHGKAYFAIAAFSMAVVMDTILELRGVHFAYGSQPVLEGIDLSLKRGEFLGLVGPNGSGKSTLIQLTLGGLSPDQGEVDLFGTPQRRFREWSRIGYVSQKANSFNLGFPATVREVVASGLYGKLGLFRRMTRKNWERVLQAIEQVGLTPYTDRNIGRLSGGQQQRAFIARALVSDPDLLILDEPTVGVDAHSSEQFYDLLLNLHREKGLTLLLVSHDIGAITTYVDRIACLNKQLFFHGKSDEFSLRSQEILTKAYGHKVTVLEHGHQSCSIG</sequence>
<dbReference type="InterPro" id="IPR017871">
    <property type="entry name" value="ABC_transporter-like_CS"/>
</dbReference>
<dbReference type="EMBL" id="PZZP01000002">
    <property type="protein sequence ID" value="PTM56936.1"/>
    <property type="molecule type" value="Genomic_DNA"/>
</dbReference>
<dbReference type="PANTHER" id="PTHR42734">
    <property type="entry name" value="METAL TRANSPORT SYSTEM ATP-BINDING PROTEIN TM_0124-RELATED"/>
    <property type="match status" value="1"/>
</dbReference>
<evidence type="ECO:0000256" key="1">
    <source>
        <dbReference type="ARBA" id="ARBA00005417"/>
    </source>
</evidence>
<evidence type="ECO:0000256" key="2">
    <source>
        <dbReference type="ARBA" id="ARBA00022448"/>
    </source>
</evidence>
<gene>
    <name evidence="6" type="ORF">C8J48_3266</name>
</gene>
<dbReference type="PANTHER" id="PTHR42734:SF17">
    <property type="entry name" value="METAL TRANSPORT SYSTEM ATP-BINDING PROTEIN TM_0124-RELATED"/>
    <property type="match status" value="1"/>
</dbReference>
<dbReference type="InterPro" id="IPR027417">
    <property type="entry name" value="P-loop_NTPase"/>
</dbReference>
<dbReference type="InterPro" id="IPR003593">
    <property type="entry name" value="AAA+_ATPase"/>
</dbReference>
<dbReference type="Gene3D" id="3.40.50.300">
    <property type="entry name" value="P-loop containing nucleotide triphosphate hydrolases"/>
    <property type="match status" value="1"/>
</dbReference>
<organism evidence="6 7">
    <name type="scientific">Desmospora activa DSM 45169</name>
    <dbReference type="NCBI Taxonomy" id="1121389"/>
    <lineage>
        <taxon>Bacteria</taxon>
        <taxon>Bacillati</taxon>
        <taxon>Bacillota</taxon>
        <taxon>Bacilli</taxon>
        <taxon>Bacillales</taxon>
        <taxon>Thermoactinomycetaceae</taxon>
        <taxon>Desmospora</taxon>
    </lineage>
</organism>
<dbReference type="Pfam" id="PF00005">
    <property type="entry name" value="ABC_tran"/>
    <property type="match status" value="1"/>
</dbReference>
<feature type="domain" description="ABC transporter" evidence="5">
    <location>
        <begin position="25"/>
        <end position="261"/>
    </location>
</feature>
<keyword evidence="2" id="KW-0813">Transport</keyword>
<dbReference type="InterPro" id="IPR003439">
    <property type="entry name" value="ABC_transporter-like_ATP-bd"/>
</dbReference>
<dbReference type="InterPro" id="IPR050153">
    <property type="entry name" value="Metal_Ion_Import_ABC"/>
</dbReference>
<name>A0A2T4Z504_9BACL</name>
<evidence type="ECO:0000313" key="6">
    <source>
        <dbReference type="EMBL" id="PTM56936.1"/>
    </source>
</evidence>
<dbReference type="PROSITE" id="PS50893">
    <property type="entry name" value="ABC_TRANSPORTER_2"/>
    <property type="match status" value="1"/>
</dbReference>
<keyword evidence="4 6" id="KW-0067">ATP-binding</keyword>
<dbReference type="FunFam" id="3.40.50.300:FF:000134">
    <property type="entry name" value="Iron-enterobactin ABC transporter ATP-binding protein"/>
    <property type="match status" value="1"/>
</dbReference>
<dbReference type="GO" id="GO:0005524">
    <property type="term" value="F:ATP binding"/>
    <property type="evidence" value="ECO:0007669"/>
    <property type="project" value="UniProtKB-KW"/>
</dbReference>
<dbReference type="CDD" id="cd03235">
    <property type="entry name" value="ABC_Metallic_Cations"/>
    <property type="match status" value="1"/>
</dbReference>
<accession>A0A2T4Z504</accession>
<dbReference type="Proteomes" id="UP000241639">
    <property type="component" value="Unassembled WGS sequence"/>
</dbReference>
<proteinExistence type="inferred from homology"/>
<dbReference type="SUPFAM" id="SSF52540">
    <property type="entry name" value="P-loop containing nucleoside triphosphate hydrolases"/>
    <property type="match status" value="1"/>
</dbReference>
<keyword evidence="7" id="KW-1185">Reference proteome</keyword>
<comment type="similarity">
    <text evidence="1">Belongs to the ABC transporter superfamily.</text>
</comment>
<comment type="caution">
    <text evidence="6">The sequence shown here is derived from an EMBL/GenBank/DDBJ whole genome shotgun (WGS) entry which is preliminary data.</text>
</comment>
<evidence type="ECO:0000256" key="4">
    <source>
        <dbReference type="ARBA" id="ARBA00022840"/>
    </source>
</evidence>
<reference evidence="6 7" key="1">
    <citation type="submission" date="2018-04" db="EMBL/GenBank/DDBJ databases">
        <title>Genomic Encyclopedia of Archaeal and Bacterial Type Strains, Phase II (KMG-II): from individual species to whole genera.</title>
        <authorList>
            <person name="Goeker M."/>
        </authorList>
    </citation>
    <scope>NUCLEOTIDE SEQUENCE [LARGE SCALE GENOMIC DNA]</scope>
    <source>
        <strain evidence="6 7">DSM 45169</strain>
    </source>
</reference>
<evidence type="ECO:0000256" key="3">
    <source>
        <dbReference type="ARBA" id="ARBA00022741"/>
    </source>
</evidence>
<evidence type="ECO:0000313" key="7">
    <source>
        <dbReference type="Proteomes" id="UP000241639"/>
    </source>
</evidence>
<dbReference type="PROSITE" id="PS00211">
    <property type="entry name" value="ABC_TRANSPORTER_1"/>
    <property type="match status" value="1"/>
</dbReference>